<feature type="non-terminal residue" evidence="2">
    <location>
        <position position="250"/>
    </location>
</feature>
<reference evidence="2" key="2">
    <citation type="submission" date="2014-07" db="EMBL/GenBank/DDBJ databases">
        <authorList>
            <person name="Hull J."/>
        </authorList>
    </citation>
    <scope>NUCLEOTIDE SEQUENCE</scope>
</reference>
<gene>
    <name evidence="2" type="primary">UPL7_0</name>
    <name evidence="2" type="ORF">CM83_27472</name>
</gene>
<organism evidence="2">
    <name type="scientific">Lygus hesperus</name>
    <name type="common">Western plant bug</name>
    <dbReference type="NCBI Taxonomy" id="30085"/>
    <lineage>
        <taxon>Eukaryota</taxon>
        <taxon>Metazoa</taxon>
        <taxon>Ecdysozoa</taxon>
        <taxon>Arthropoda</taxon>
        <taxon>Hexapoda</taxon>
        <taxon>Insecta</taxon>
        <taxon>Pterygota</taxon>
        <taxon>Neoptera</taxon>
        <taxon>Paraneoptera</taxon>
        <taxon>Hemiptera</taxon>
        <taxon>Heteroptera</taxon>
        <taxon>Panheteroptera</taxon>
        <taxon>Cimicomorpha</taxon>
        <taxon>Miridae</taxon>
        <taxon>Mirini</taxon>
        <taxon>Lygus</taxon>
    </lineage>
</organism>
<reference evidence="2" key="1">
    <citation type="journal article" date="2014" name="PLoS ONE">
        <title>Transcriptome-Based Identification of ABC Transporters in the Western Tarnished Plant Bug Lygus hesperus.</title>
        <authorList>
            <person name="Hull J.J."/>
            <person name="Chaney K."/>
            <person name="Geib S.M."/>
            <person name="Fabrick J.A."/>
            <person name="Brent C.S."/>
            <person name="Walsh D."/>
            <person name="Lavine L.C."/>
        </authorList>
    </citation>
    <scope>NUCLEOTIDE SEQUENCE</scope>
</reference>
<feature type="region of interest" description="Disordered" evidence="1">
    <location>
        <begin position="101"/>
        <end position="122"/>
    </location>
</feature>
<name>A0A0A9YCZ7_LYGHE</name>
<accession>A0A0A9YCZ7</accession>
<feature type="non-terminal residue" evidence="2">
    <location>
        <position position="1"/>
    </location>
</feature>
<evidence type="ECO:0000256" key="1">
    <source>
        <dbReference type="SAM" id="MobiDB-lite"/>
    </source>
</evidence>
<dbReference type="AlphaFoldDB" id="A0A0A9YCZ7"/>
<protein>
    <submittedName>
        <fullName evidence="2">E3 ubiquitin-protein ligase UPL7</fullName>
    </submittedName>
</protein>
<sequence length="250" mass="29199">SALFIETFHLGRTVDIRSLTFLYDEENSSIWSCVVGTYLVSFRFTVGVRHSTVFIQRFRSTHREDESLESVSTEEDSIDSLMRDYEDLGTTPPRTRILRRERSCKESTKQKSRSRNFRRKNSSHEKILNRVLSHGKKYFNSHINYLLNGEDESEDALDKKRNKKFIKRSRDSERSIKLDIDVARTADAIDSLRTMKVESSNRFLSLSCKLVKTAIQWRSAIPDSEEMRNSSAARVRSDFHEHFSAMIKSR</sequence>
<feature type="compositionally biased region" description="Basic residues" evidence="1">
    <location>
        <begin position="110"/>
        <end position="121"/>
    </location>
</feature>
<dbReference type="EMBL" id="GBHO01013580">
    <property type="protein sequence ID" value="JAG30024.1"/>
    <property type="molecule type" value="Transcribed_RNA"/>
</dbReference>
<proteinExistence type="predicted"/>
<evidence type="ECO:0000313" key="2">
    <source>
        <dbReference type="EMBL" id="JAG30024.1"/>
    </source>
</evidence>